<evidence type="ECO:0000313" key="3">
    <source>
        <dbReference type="EMBL" id="KAK2585922.1"/>
    </source>
</evidence>
<comment type="caution">
    <text evidence="3">The sequence shown here is derived from an EMBL/GenBank/DDBJ whole genome shotgun (WGS) entry which is preliminary data.</text>
</comment>
<keyword evidence="1" id="KW-0812">Transmembrane</keyword>
<keyword evidence="4" id="KW-1185">Reference proteome</keyword>
<accession>A0AAD9RU26</accession>
<protein>
    <recommendedName>
        <fullName evidence="2">DUF1279 domain-containing protein</fullName>
    </recommendedName>
</protein>
<dbReference type="PANTHER" id="PTHR21377:SF0">
    <property type="entry name" value="PROTEIN FAM210B, MITOCHONDRIAL"/>
    <property type="match status" value="1"/>
</dbReference>
<gene>
    <name evidence="3" type="ORF">KPH14_010506</name>
</gene>
<feature type="transmembrane region" description="Helical" evidence="1">
    <location>
        <begin position="43"/>
        <end position="63"/>
    </location>
</feature>
<name>A0AAD9RU26_9HYME</name>
<dbReference type="Proteomes" id="UP001258017">
    <property type="component" value="Unassembled WGS sequence"/>
</dbReference>
<proteinExistence type="predicted"/>
<dbReference type="Pfam" id="PF06916">
    <property type="entry name" value="FAM210A-B_dom"/>
    <property type="match status" value="1"/>
</dbReference>
<dbReference type="PANTHER" id="PTHR21377">
    <property type="entry name" value="PROTEIN FAM210B, MITOCHONDRIAL"/>
    <property type="match status" value="1"/>
</dbReference>
<feature type="domain" description="DUF1279" evidence="2">
    <location>
        <begin position="33"/>
        <end position="118"/>
    </location>
</feature>
<dbReference type="AlphaFoldDB" id="A0AAD9RU26"/>
<dbReference type="InterPro" id="IPR045866">
    <property type="entry name" value="FAM210A/B-like"/>
</dbReference>
<reference evidence="3" key="2">
    <citation type="journal article" date="2023" name="Commun. Biol.">
        <title>Intrasexual cuticular hydrocarbon dimorphism in a wasp sheds light on hydrocarbon biosynthesis genes in Hymenoptera.</title>
        <authorList>
            <person name="Moris V.C."/>
            <person name="Podsiadlowski L."/>
            <person name="Martin S."/>
            <person name="Oeyen J.P."/>
            <person name="Donath A."/>
            <person name="Petersen M."/>
            <person name="Wilbrandt J."/>
            <person name="Misof B."/>
            <person name="Liedtke D."/>
            <person name="Thamm M."/>
            <person name="Scheiner R."/>
            <person name="Schmitt T."/>
            <person name="Niehuis O."/>
        </authorList>
    </citation>
    <scope>NUCLEOTIDE SEQUENCE</scope>
    <source>
        <strain evidence="3">GBR_01_08_01A</strain>
    </source>
</reference>
<feature type="transmembrane region" description="Helical" evidence="1">
    <location>
        <begin position="103"/>
        <end position="123"/>
    </location>
</feature>
<dbReference type="EMBL" id="JAIFRP010000021">
    <property type="protein sequence ID" value="KAK2585922.1"/>
    <property type="molecule type" value="Genomic_DNA"/>
</dbReference>
<reference evidence="3" key="1">
    <citation type="submission" date="2021-08" db="EMBL/GenBank/DDBJ databases">
        <authorList>
            <person name="Misof B."/>
            <person name="Oliver O."/>
            <person name="Podsiadlowski L."/>
            <person name="Donath A."/>
            <person name="Peters R."/>
            <person name="Mayer C."/>
            <person name="Rust J."/>
            <person name="Gunkel S."/>
            <person name="Lesny P."/>
            <person name="Martin S."/>
            <person name="Oeyen J.P."/>
            <person name="Petersen M."/>
            <person name="Panagiotis P."/>
            <person name="Wilbrandt J."/>
            <person name="Tanja T."/>
        </authorList>
    </citation>
    <scope>NUCLEOTIDE SEQUENCE</scope>
    <source>
        <strain evidence="3">GBR_01_08_01A</strain>
        <tissue evidence="3">Thorax + abdomen</tissue>
    </source>
</reference>
<evidence type="ECO:0000256" key="1">
    <source>
        <dbReference type="SAM" id="Phobius"/>
    </source>
</evidence>
<keyword evidence="1" id="KW-1133">Transmembrane helix</keyword>
<evidence type="ECO:0000259" key="2">
    <source>
        <dbReference type="Pfam" id="PF06916"/>
    </source>
</evidence>
<dbReference type="InterPro" id="IPR009688">
    <property type="entry name" value="FAM210A/B-like_dom"/>
</dbReference>
<evidence type="ECO:0000313" key="4">
    <source>
        <dbReference type="Proteomes" id="UP001258017"/>
    </source>
</evidence>
<keyword evidence="1" id="KW-0472">Membrane</keyword>
<organism evidence="3 4">
    <name type="scientific">Odynerus spinipes</name>
    <dbReference type="NCBI Taxonomy" id="1348599"/>
    <lineage>
        <taxon>Eukaryota</taxon>
        <taxon>Metazoa</taxon>
        <taxon>Ecdysozoa</taxon>
        <taxon>Arthropoda</taxon>
        <taxon>Hexapoda</taxon>
        <taxon>Insecta</taxon>
        <taxon>Pterygota</taxon>
        <taxon>Neoptera</taxon>
        <taxon>Endopterygota</taxon>
        <taxon>Hymenoptera</taxon>
        <taxon>Apocrita</taxon>
        <taxon>Aculeata</taxon>
        <taxon>Vespoidea</taxon>
        <taxon>Vespidae</taxon>
        <taxon>Eumeninae</taxon>
        <taxon>Odynerus</taxon>
    </lineage>
</organism>
<dbReference type="GO" id="GO:0005739">
    <property type="term" value="C:mitochondrion"/>
    <property type="evidence" value="ECO:0007669"/>
    <property type="project" value="TreeGrafter"/>
</dbReference>
<sequence length="138" mass="15228">MEYSTNAPTPENVPNVKNKRNNEILVQNRKEALKILVRDYGQIAILFHVGISLISLGICYVSIISGVDLTSIIETFVDTSNEKVIKILNTSSGFVLAYAVHKLFAPLRLAATCSITPLLVNYLRKKGVLKTIKGKKPT</sequence>